<keyword evidence="1" id="KW-0472">Membrane</keyword>
<comment type="caution">
    <text evidence="2">The sequence shown here is derived from an EMBL/GenBank/DDBJ whole genome shotgun (WGS) entry which is preliminary data.</text>
</comment>
<feature type="transmembrane region" description="Helical" evidence="1">
    <location>
        <begin position="38"/>
        <end position="62"/>
    </location>
</feature>
<dbReference type="Proteomes" id="UP000887013">
    <property type="component" value="Unassembled WGS sequence"/>
</dbReference>
<dbReference type="AlphaFoldDB" id="A0A8X6Q1I4"/>
<feature type="transmembrane region" description="Helical" evidence="1">
    <location>
        <begin position="12"/>
        <end position="32"/>
    </location>
</feature>
<evidence type="ECO:0000313" key="3">
    <source>
        <dbReference type="Proteomes" id="UP000887013"/>
    </source>
</evidence>
<accession>A0A8X6Q1I4</accession>
<gene>
    <name evidence="2" type="ORF">NPIL_571001</name>
</gene>
<sequence>MRLEKGINKTYIIKLYLILYLLLKLLFLAFLLQKDSTIFKTFVFLCFRFVSVSLLNTATAILTSMDLWLARRADGVLQHNDRSTLERVHRWFGLMLSCAPKHYGMPGIRRGRFGRHLAWNQR</sequence>
<dbReference type="EMBL" id="BMAW01121822">
    <property type="protein sequence ID" value="GFT95870.1"/>
    <property type="molecule type" value="Genomic_DNA"/>
</dbReference>
<protein>
    <submittedName>
        <fullName evidence="2">Uncharacterized protein</fullName>
    </submittedName>
</protein>
<name>A0A8X6Q1I4_NEPPI</name>
<evidence type="ECO:0000256" key="1">
    <source>
        <dbReference type="SAM" id="Phobius"/>
    </source>
</evidence>
<evidence type="ECO:0000313" key="2">
    <source>
        <dbReference type="EMBL" id="GFT95870.1"/>
    </source>
</evidence>
<keyword evidence="3" id="KW-1185">Reference proteome</keyword>
<keyword evidence="1" id="KW-0812">Transmembrane</keyword>
<reference evidence="2" key="1">
    <citation type="submission" date="2020-08" db="EMBL/GenBank/DDBJ databases">
        <title>Multicomponent nature underlies the extraordinary mechanical properties of spider dragline silk.</title>
        <authorList>
            <person name="Kono N."/>
            <person name="Nakamura H."/>
            <person name="Mori M."/>
            <person name="Yoshida Y."/>
            <person name="Ohtoshi R."/>
            <person name="Malay A.D."/>
            <person name="Moran D.A.P."/>
            <person name="Tomita M."/>
            <person name="Numata K."/>
            <person name="Arakawa K."/>
        </authorList>
    </citation>
    <scope>NUCLEOTIDE SEQUENCE</scope>
</reference>
<keyword evidence="1" id="KW-1133">Transmembrane helix</keyword>
<organism evidence="2 3">
    <name type="scientific">Nephila pilipes</name>
    <name type="common">Giant wood spider</name>
    <name type="synonym">Nephila maculata</name>
    <dbReference type="NCBI Taxonomy" id="299642"/>
    <lineage>
        <taxon>Eukaryota</taxon>
        <taxon>Metazoa</taxon>
        <taxon>Ecdysozoa</taxon>
        <taxon>Arthropoda</taxon>
        <taxon>Chelicerata</taxon>
        <taxon>Arachnida</taxon>
        <taxon>Araneae</taxon>
        <taxon>Araneomorphae</taxon>
        <taxon>Entelegynae</taxon>
        <taxon>Araneoidea</taxon>
        <taxon>Nephilidae</taxon>
        <taxon>Nephila</taxon>
    </lineage>
</organism>
<proteinExistence type="predicted"/>